<organism evidence="2 3">
    <name type="scientific">Ktedonobacter robiniae</name>
    <dbReference type="NCBI Taxonomy" id="2778365"/>
    <lineage>
        <taxon>Bacteria</taxon>
        <taxon>Bacillati</taxon>
        <taxon>Chloroflexota</taxon>
        <taxon>Ktedonobacteria</taxon>
        <taxon>Ktedonobacterales</taxon>
        <taxon>Ktedonobacteraceae</taxon>
        <taxon>Ktedonobacter</taxon>
    </lineage>
</organism>
<feature type="region of interest" description="Disordered" evidence="1">
    <location>
        <begin position="49"/>
        <end position="73"/>
    </location>
</feature>
<accession>A0ABQ3UYY9</accession>
<protein>
    <recommendedName>
        <fullName evidence="4">Integrase catalytic domain-containing protein</fullName>
    </recommendedName>
</protein>
<proteinExistence type="predicted"/>
<dbReference type="EMBL" id="BNJG01000002">
    <property type="protein sequence ID" value="GHO57879.1"/>
    <property type="molecule type" value="Genomic_DNA"/>
</dbReference>
<evidence type="ECO:0000313" key="2">
    <source>
        <dbReference type="EMBL" id="GHO57879.1"/>
    </source>
</evidence>
<evidence type="ECO:0000256" key="1">
    <source>
        <dbReference type="SAM" id="MobiDB-lite"/>
    </source>
</evidence>
<comment type="caution">
    <text evidence="2">The sequence shown here is derived from an EMBL/GenBank/DDBJ whole genome shotgun (WGS) entry which is preliminary data.</text>
</comment>
<evidence type="ECO:0000313" key="3">
    <source>
        <dbReference type="Proteomes" id="UP000654345"/>
    </source>
</evidence>
<gene>
    <name evidence="2" type="ORF">KSB_63540</name>
</gene>
<dbReference type="Proteomes" id="UP000654345">
    <property type="component" value="Unassembled WGS sequence"/>
</dbReference>
<reference evidence="2 3" key="1">
    <citation type="journal article" date="2021" name="Int. J. Syst. Evol. Microbiol.">
        <title>Reticulibacter mediterranei gen. nov., sp. nov., within the new family Reticulibacteraceae fam. nov., and Ktedonospora formicarum gen. nov., sp. nov., Ktedonobacter robiniae sp. nov., Dictyobacter formicarum sp. nov. and Dictyobacter arantiisoli sp. nov., belonging to the class Ktedonobacteria.</title>
        <authorList>
            <person name="Yabe S."/>
            <person name="Zheng Y."/>
            <person name="Wang C.M."/>
            <person name="Sakai Y."/>
            <person name="Abe K."/>
            <person name="Yokota A."/>
            <person name="Donadio S."/>
            <person name="Cavaletti L."/>
            <person name="Monciardini P."/>
        </authorList>
    </citation>
    <scope>NUCLEOTIDE SEQUENCE [LARGE SCALE GENOMIC DNA]</scope>
    <source>
        <strain evidence="2 3">SOSP1-30</strain>
    </source>
</reference>
<name>A0ABQ3UYY9_9CHLR</name>
<evidence type="ECO:0008006" key="4">
    <source>
        <dbReference type="Google" id="ProtNLM"/>
    </source>
</evidence>
<keyword evidence="3" id="KW-1185">Reference proteome</keyword>
<sequence length="73" mass="7932">MSLVDVNASAFIAECDALGIESQTDTSTTYRQARHADNTEYAAYIEHRYTPPPTSTNLQRGSITRPAPGGRTS</sequence>